<reference evidence="2 3" key="1">
    <citation type="submission" date="2016-10" db="EMBL/GenBank/DDBJ databases">
        <authorList>
            <person name="Varghese N."/>
            <person name="Submissions S."/>
        </authorList>
    </citation>
    <scope>NUCLEOTIDE SEQUENCE [LARGE SCALE GENOMIC DNA]</scope>
    <source>
        <strain evidence="2 3">ATCC 19403</strain>
    </source>
</reference>
<name>A0ABY1C9G1_9FIRM</name>
<keyword evidence="1" id="KW-0732">Signal</keyword>
<feature type="signal peptide" evidence="1">
    <location>
        <begin position="1"/>
        <end position="24"/>
    </location>
</feature>
<accession>A0ABY1C9G1</accession>
<dbReference type="RefSeq" id="WP_100042344.1">
    <property type="nucleotide sequence ID" value="NZ_LT630003.1"/>
</dbReference>
<feature type="chain" id="PRO_5047428515" evidence="1">
    <location>
        <begin position="25"/>
        <end position="110"/>
    </location>
</feature>
<organism evidence="2 3">
    <name type="scientific">Lacrimispora sphenoides JCM 1415</name>
    <dbReference type="NCBI Taxonomy" id="1297793"/>
    <lineage>
        <taxon>Bacteria</taxon>
        <taxon>Bacillati</taxon>
        <taxon>Bacillota</taxon>
        <taxon>Clostridia</taxon>
        <taxon>Lachnospirales</taxon>
        <taxon>Lachnospiraceae</taxon>
        <taxon>Lacrimispora</taxon>
    </lineage>
</organism>
<protein>
    <submittedName>
        <fullName evidence="2">Uncharacterized protein</fullName>
    </submittedName>
</protein>
<proteinExistence type="predicted"/>
<keyword evidence="3" id="KW-1185">Reference proteome</keyword>
<sequence length="110" mass="11402">MRKKLISLVSVIVLALSMATAALAAPANTQYKTGASTYGAACGGLGYDLMRDANGNFLSQEDFEANLDKVIADGDIASADRGYYVEMFDYCVANGGSFGGRGLGGRGCGR</sequence>
<gene>
    <name evidence="2" type="ORF">SAMN02745906_2189</name>
</gene>
<evidence type="ECO:0000313" key="3">
    <source>
        <dbReference type="Proteomes" id="UP000198970"/>
    </source>
</evidence>
<evidence type="ECO:0000256" key="1">
    <source>
        <dbReference type="SAM" id="SignalP"/>
    </source>
</evidence>
<dbReference type="Proteomes" id="UP000198970">
    <property type="component" value="Chromosome I"/>
</dbReference>
<evidence type="ECO:0000313" key="2">
    <source>
        <dbReference type="EMBL" id="SET82186.1"/>
    </source>
</evidence>
<dbReference type="EMBL" id="LT630003">
    <property type="protein sequence ID" value="SET82186.1"/>
    <property type="molecule type" value="Genomic_DNA"/>
</dbReference>